<keyword evidence="2" id="KW-0472">Membrane</keyword>
<dbReference type="EMBL" id="HBHU01011159">
    <property type="protein sequence ID" value="CAE0025068.1"/>
    <property type="molecule type" value="Transcribed_RNA"/>
</dbReference>
<proteinExistence type="predicted"/>
<accession>A0A7S3E3Y6</accession>
<sequence length="103" mass="11708">MSPNHLLLQQNLANPAGLYLSVQGLSFKLRTSHPIPSSFDWITTRLWYDAVTDRLTPLNLILALVLLLLQRRRRRRTNSSATESSEAEADDDDDEKETTTTLL</sequence>
<gene>
    <name evidence="3" type="ORF">CLAU1311_LOCUS7278</name>
</gene>
<organism evidence="3">
    <name type="scientific">Chloropicon laureae</name>
    <dbReference type="NCBI Taxonomy" id="464258"/>
    <lineage>
        <taxon>Eukaryota</taxon>
        <taxon>Viridiplantae</taxon>
        <taxon>Chlorophyta</taxon>
        <taxon>Chloropicophyceae</taxon>
        <taxon>Chloropicales</taxon>
        <taxon>Chloropicaceae</taxon>
        <taxon>Chloropicon</taxon>
    </lineage>
</organism>
<name>A0A7S3E3Y6_9CHLO</name>
<evidence type="ECO:0000256" key="2">
    <source>
        <dbReference type="SAM" id="Phobius"/>
    </source>
</evidence>
<protein>
    <submittedName>
        <fullName evidence="3">Uncharacterized protein</fullName>
    </submittedName>
</protein>
<feature type="region of interest" description="Disordered" evidence="1">
    <location>
        <begin position="73"/>
        <end position="103"/>
    </location>
</feature>
<feature type="compositionally biased region" description="Acidic residues" evidence="1">
    <location>
        <begin position="85"/>
        <end position="96"/>
    </location>
</feature>
<feature type="transmembrane region" description="Helical" evidence="2">
    <location>
        <begin position="46"/>
        <end position="69"/>
    </location>
</feature>
<evidence type="ECO:0000256" key="1">
    <source>
        <dbReference type="SAM" id="MobiDB-lite"/>
    </source>
</evidence>
<keyword evidence="2" id="KW-0812">Transmembrane</keyword>
<dbReference type="AlphaFoldDB" id="A0A7S3E3Y6"/>
<evidence type="ECO:0000313" key="3">
    <source>
        <dbReference type="EMBL" id="CAE0025068.1"/>
    </source>
</evidence>
<reference evidence="3" key="1">
    <citation type="submission" date="2021-01" db="EMBL/GenBank/DDBJ databases">
        <authorList>
            <person name="Corre E."/>
            <person name="Pelletier E."/>
            <person name="Niang G."/>
            <person name="Scheremetjew M."/>
            <person name="Finn R."/>
            <person name="Kale V."/>
            <person name="Holt S."/>
            <person name="Cochrane G."/>
            <person name="Meng A."/>
            <person name="Brown T."/>
            <person name="Cohen L."/>
        </authorList>
    </citation>
    <scope>NUCLEOTIDE SEQUENCE</scope>
    <source>
        <strain evidence="3">RCC856</strain>
    </source>
</reference>
<keyword evidence="2" id="KW-1133">Transmembrane helix</keyword>